<proteinExistence type="predicted"/>
<dbReference type="SUPFAM" id="SSF140931">
    <property type="entry name" value="Fic-like"/>
    <property type="match status" value="1"/>
</dbReference>
<dbReference type="EMBL" id="JADCTT010000004">
    <property type="protein sequence ID" value="KAF9753491.1"/>
    <property type="molecule type" value="Genomic_DNA"/>
</dbReference>
<dbReference type="InterPro" id="IPR036597">
    <property type="entry name" value="Fido-like_dom_sf"/>
</dbReference>
<comment type="caution">
    <text evidence="3">The sequence shown here is derived from an EMBL/GenBank/DDBJ whole genome shotgun (WGS) entry which is preliminary data.</text>
</comment>
<dbReference type="PANTHER" id="PTHR13504:SF38">
    <property type="entry name" value="FIDO DOMAIN-CONTAINING PROTEIN"/>
    <property type="match status" value="1"/>
</dbReference>
<feature type="domain" description="Fido" evidence="2">
    <location>
        <begin position="1"/>
        <end position="107"/>
    </location>
</feature>
<dbReference type="PROSITE" id="PS51459">
    <property type="entry name" value="FIDO"/>
    <property type="match status" value="1"/>
</dbReference>
<evidence type="ECO:0000256" key="1">
    <source>
        <dbReference type="PIRSR" id="PIRSR640198-1"/>
    </source>
</evidence>
<sequence length="140" mass="15977">MEHTRVPYAMQNMIKGLQSDLREAEKLGDIDPVGLAAKYCHIFVNIHPFLNGNGRLCRLILNSILLKYSGTLACIGHMEDDRDEYLRIASSASYREQNSRNLDGIPDDLKPQYFTELATFTLLHARGSLRKFTDCQRIEC</sequence>
<dbReference type="AlphaFoldDB" id="A0A8H7NCS3"/>
<accession>A0A8H7NCS3</accession>
<name>A0A8H7NCS3_BIOOC</name>
<dbReference type="Proteomes" id="UP000616885">
    <property type="component" value="Unassembled WGS sequence"/>
</dbReference>
<dbReference type="Pfam" id="PF02661">
    <property type="entry name" value="Fic"/>
    <property type="match status" value="1"/>
</dbReference>
<organism evidence="3 4">
    <name type="scientific">Bionectria ochroleuca</name>
    <name type="common">Gliocladium roseum</name>
    <dbReference type="NCBI Taxonomy" id="29856"/>
    <lineage>
        <taxon>Eukaryota</taxon>
        <taxon>Fungi</taxon>
        <taxon>Dikarya</taxon>
        <taxon>Ascomycota</taxon>
        <taxon>Pezizomycotina</taxon>
        <taxon>Sordariomycetes</taxon>
        <taxon>Hypocreomycetidae</taxon>
        <taxon>Hypocreales</taxon>
        <taxon>Bionectriaceae</taxon>
        <taxon>Clonostachys</taxon>
    </lineage>
</organism>
<evidence type="ECO:0000313" key="4">
    <source>
        <dbReference type="Proteomes" id="UP000616885"/>
    </source>
</evidence>
<reference evidence="3" key="1">
    <citation type="submission" date="2020-10" db="EMBL/GenBank/DDBJ databases">
        <title>High-Quality Genome Resource of Clonostachys rosea strain S41 by Oxford Nanopore Long-Read Sequencing.</title>
        <authorList>
            <person name="Wang H."/>
        </authorList>
    </citation>
    <scope>NUCLEOTIDE SEQUENCE</scope>
    <source>
        <strain evidence="3">S41</strain>
    </source>
</reference>
<evidence type="ECO:0000259" key="2">
    <source>
        <dbReference type="PROSITE" id="PS51459"/>
    </source>
</evidence>
<dbReference type="Gene3D" id="1.10.3290.10">
    <property type="entry name" value="Fido-like domain"/>
    <property type="match status" value="1"/>
</dbReference>
<feature type="active site" evidence="1">
    <location>
        <position position="47"/>
    </location>
</feature>
<dbReference type="InterPro" id="IPR003812">
    <property type="entry name" value="Fido"/>
</dbReference>
<evidence type="ECO:0000313" key="3">
    <source>
        <dbReference type="EMBL" id="KAF9753491.1"/>
    </source>
</evidence>
<dbReference type="PANTHER" id="PTHR13504">
    <property type="entry name" value="FIDO DOMAIN-CONTAINING PROTEIN DDB_G0283145"/>
    <property type="match status" value="1"/>
</dbReference>
<dbReference type="InterPro" id="IPR040198">
    <property type="entry name" value="Fido_containing"/>
</dbReference>
<protein>
    <recommendedName>
        <fullName evidence="2">Fido domain-containing protein</fullName>
    </recommendedName>
</protein>
<gene>
    <name evidence="3" type="ORF">IM811_012249</name>
</gene>